<feature type="domain" description="Glycylpeptide N-tetradecanoyltransferase C-terminal" evidence="8">
    <location>
        <begin position="214"/>
        <end position="396"/>
    </location>
</feature>
<evidence type="ECO:0000313" key="10">
    <source>
        <dbReference type="Proteomes" id="UP000276776"/>
    </source>
</evidence>
<protein>
    <recommendedName>
        <fullName evidence="2 5">Glycylpeptide N-tetradecanoyltransferase</fullName>
        <ecNumber evidence="2 5">2.3.1.97</ecNumber>
    </recommendedName>
</protein>
<dbReference type="STRING" id="103827.A0A3P7MY92"/>
<dbReference type="GO" id="GO:0005737">
    <property type="term" value="C:cytoplasm"/>
    <property type="evidence" value="ECO:0007669"/>
    <property type="project" value="TreeGrafter"/>
</dbReference>
<dbReference type="EC" id="2.3.1.97" evidence="2 5"/>
<dbReference type="PIRSF" id="PIRSF015892">
    <property type="entry name" value="N-myristl_transf"/>
    <property type="match status" value="1"/>
</dbReference>
<dbReference type="FunFam" id="3.40.630.170:FF:000001">
    <property type="entry name" value="Glycylpeptide N-tetradecanoyltransferase"/>
    <property type="match status" value="1"/>
</dbReference>
<evidence type="ECO:0000256" key="5">
    <source>
        <dbReference type="RuleBase" id="RU000586"/>
    </source>
</evidence>
<keyword evidence="3 5" id="KW-0808">Transferase</keyword>
<dbReference type="Pfam" id="PF01233">
    <property type="entry name" value="NMT"/>
    <property type="match status" value="1"/>
</dbReference>
<dbReference type="GO" id="GO:0004379">
    <property type="term" value="F:glycylpeptide N-tetradecanoyltransferase activity"/>
    <property type="evidence" value="ECO:0007669"/>
    <property type="project" value="UniProtKB-EC"/>
</dbReference>
<name>A0A3P7MY92_THECL</name>
<dbReference type="Gene3D" id="3.40.630.170">
    <property type="match status" value="1"/>
</dbReference>
<comment type="function">
    <text evidence="5">Adds a myristoyl group to the N-terminal glycine residue of certain cellular proteins.</text>
</comment>
<evidence type="ECO:0000259" key="7">
    <source>
        <dbReference type="Pfam" id="PF01233"/>
    </source>
</evidence>
<sequence length="402" mass="47190">MLPFDKPLCDNYVDPSQSHKYQFWDTQPVPKFAEAVLENKAIEPPLKISDVRQEPFSLPEPFCWSDLEIDNETELMELYTFLAENYVEDEDNWFRFDYSPQFLLWALKAPGWMKKWHCGVRVKTSRKLIAFISAVPSVIRVYDEVIKMVEINFLCVHKKLRSKRVAPVLIREITRRVNCEGIFQAAFTAGVILPKPISTCRYWHRSLNPKKLIEVKFSRLPRKMTMQRTLKLFKLPEQPLTSNLSPLMEHHIDDAHRLLKNYLKKFYLAPKFSREDFRHFFLPREDVIYSYVVVNKENRVTDLISFYSLPSSVLHHARYKSVRAAYSFYNVATSVPLKQLINDALILARNSGYDVFNALDLMDNKKILEALKFGTGDGNLQYYLYNWKCPVMKPEKVGLVLQ</sequence>
<evidence type="ECO:0000256" key="3">
    <source>
        <dbReference type="ARBA" id="ARBA00022679"/>
    </source>
</evidence>
<keyword evidence="10" id="KW-1185">Reference proteome</keyword>
<dbReference type="PANTHER" id="PTHR11377">
    <property type="entry name" value="N-MYRISTOYL TRANSFERASE"/>
    <property type="match status" value="1"/>
</dbReference>
<dbReference type="InterPro" id="IPR022676">
    <property type="entry name" value="NMT_N"/>
</dbReference>
<evidence type="ECO:0000256" key="1">
    <source>
        <dbReference type="ARBA" id="ARBA00009469"/>
    </source>
</evidence>
<dbReference type="SUPFAM" id="SSF55729">
    <property type="entry name" value="Acyl-CoA N-acyltransferases (Nat)"/>
    <property type="match status" value="2"/>
</dbReference>
<evidence type="ECO:0000256" key="6">
    <source>
        <dbReference type="RuleBase" id="RU004178"/>
    </source>
</evidence>
<evidence type="ECO:0000256" key="4">
    <source>
        <dbReference type="ARBA" id="ARBA00023315"/>
    </source>
</evidence>
<gene>
    <name evidence="9" type="ORF">TCLT_LOCUS4101</name>
</gene>
<proteinExistence type="inferred from homology"/>
<accession>A0A3P7MY92</accession>
<dbReference type="OrthoDB" id="60315at2759"/>
<dbReference type="InterPro" id="IPR022677">
    <property type="entry name" value="NMT_C"/>
</dbReference>
<dbReference type="Proteomes" id="UP000276776">
    <property type="component" value="Unassembled WGS sequence"/>
</dbReference>
<comment type="catalytic activity">
    <reaction evidence="5">
        <text>N-terminal glycyl-[protein] + tetradecanoyl-CoA = N-tetradecanoylglycyl-[protein] + CoA + H(+)</text>
        <dbReference type="Rhea" id="RHEA:15521"/>
        <dbReference type="Rhea" id="RHEA-COMP:12666"/>
        <dbReference type="Rhea" id="RHEA-COMP:12667"/>
        <dbReference type="ChEBI" id="CHEBI:15378"/>
        <dbReference type="ChEBI" id="CHEBI:57287"/>
        <dbReference type="ChEBI" id="CHEBI:57385"/>
        <dbReference type="ChEBI" id="CHEBI:64723"/>
        <dbReference type="ChEBI" id="CHEBI:133050"/>
        <dbReference type="EC" id="2.3.1.97"/>
    </reaction>
</comment>
<dbReference type="InterPro" id="IPR022678">
    <property type="entry name" value="NMT_CS"/>
</dbReference>
<reference evidence="9 10" key="1">
    <citation type="submission" date="2018-11" db="EMBL/GenBank/DDBJ databases">
        <authorList>
            <consortium name="Pathogen Informatics"/>
        </authorList>
    </citation>
    <scope>NUCLEOTIDE SEQUENCE [LARGE SCALE GENOMIC DNA]</scope>
</reference>
<organism evidence="9 10">
    <name type="scientific">Thelazia callipaeda</name>
    <name type="common">Oriental eyeworm</name>
    <name type="synonym">Parasitic nematode</name>
    <dbReference type="NCBI Taxonomy" id="103827"/>
    <lineage>
        <taxon>Eukaryota</taxon>
        <taxon>Metazoa</taxon>
        <taxon>Ecdysozoa</taxon>
        <taxon>Nematoda</taxon>
        <taxon>Chromadorea</taxon>
        <taxon>Rhabditida</taxon>
        <taxon>Spirurina</taxon>
        <taxon>Spiruromorpha</taxon>
        <taxon>Thelazioidea</taxon>
        <taxon>Thelaziidae</taxon>
        <taxon>Thelazia</taxon>
    </lineage>
</organism>
<dbReference type="Pfam" id="PF02799">
    <property type="entry name" value="NMT_C"/>
    <property type="match status" value="1"/>
</dbReference>
<evidence type="ECO:0000259" key="8">
    <source>
        <dbReference type="Pfam" id="PF02799"/>
    </source>
</evidence>
<dbReference type="PANTHER" id="PTHR11377:SF5">
    <property type="entry name" value="GLYCYLPEPTIDE N-TETRADECANOYLTRANSFERASE"/>
    <property type="match status" value="1"/>
</dbReference>
<dbReference type="InterPro" id="IPR000903">
    <property type="entry name" value="NMT"/>
</dbReference>
<keyword evidence="4 5" id="KW-0012">Acyltransferase</keyword>
<comment type="similarity">
    <text evidence="1 6">Belongs to the NMT family.</text>
</comment>
<dbReference type="PROSITE" id="PS00976">
    <property type="entry name" value="NMT_2"/>
    <property type="match status" value="1"/>
</dbReference>
<dbReference type="AlphaFoldDB" id="A0A3P7MY92"/>
<evidence type="ECO:0000313" key="9">
    <source>
        <dbReference type="EMBL" id="VDN01162.1"/>
    </source>
</evidence>
<dbReference type="InterPro" id="IPR016181">
    <property type="entry name" value="Acyl_CoA_acyltransferase"/>
</dbReference>
<feature type="domain" description="Glycylpeptide N-tetradecanoyltransferase N-terminal" evidence="7">
    <location>
        <begin position="42"/>
        <end position="200"/>
    </location>
</feature>
<dbReference type="PROSITE" id="PS00975">
    <property type="entry name" value="NMT_1"/>
    <property type="match status" value="1"/>
</dbReference>
<evidence type="ECO:0000256" key="2">
    <source>
        <dbReference type="ARBA" id="ARBA00012923"/>
    </source>
</evidence>
<dbReference type="EMBL" id="UYYF01004276">
    <property type="protein sequence ID" value="VDN01162.1"/>
    <property type="molecule type" value="Genomic_DNA"/>
</dbReference>